<dbReference type="Proteomes" id="UP001203852">
    <property type="component" value="Unassembled WGS sequence"/>
</dbReference>
<evidence type="ECO:0000313" key="2">
    <source>
        <dbReference type="EMBL" id="KAI1611958.1"/>
    </source>
</evidence>
<proteinExistence type="predicted"/>
<keyword evidence="3" id="KW-1185">Reference proteome</keyword>
<dbReference type="AlphaFoldDB" id="A0AAN6DUY0"/>
<dbReference type="PANTHER" id="PTHR33112:SF10">
    <property type="entry name" value="TOL"/>
    <property type="match status" value="1"/>
</dbReference>
<gene>
    <name evidence="2" type="ORF">EDD36DRAFT_475661</name>
</gene>
<sequence>MSKKGEEQFGELVHHLSYEALALSAKSGCALSRLLSAGAEEKELQVDKDFEENADSNPPPFVVSGVHGLPLKYNRLDFFEQKGHMLFGFRYKRKATIVQGDPMRGVFVTACPGHVAMGSVFVGRKISVNPDLTLGKVWIDNCINQHVNCLKNNENWFPTRVIDIGPTDGSADPHLVLGSGLQGHYVTLSHRWGNMGPLTTITDTYEKHMNSIPLHSLPTTFRDAVQVTRSLNDSTEDWRKECIAMPQIYSNSLVTLAGPKASNPFSGFLHDRNLPQISPCDLKWHFLGDEKGFPLSLVYQRNGGAWVLQERLLSQRVLYFGSEMMYWECNSRARYEVLGYPIEDDYQNRNEVEKRSFKELRDRDSWLGYWYNIVETYSQCDLTRETDKLPALSGIARVLYEILGDTYVAGVWSGDIPRGLAWCMPTYQKQLVPVRPTEYTAPSWSFASVQHRIDHINNNHAYQLRDKDLAVLSHQVELESDDQFSCVTKAKLRVYGRLGKVFITNHEHEFKGRLNLKMWAIASEPYLLGDYNIDDHQAAPPLMPSNEDNAADDCLKEVTLLCLGRFIANDDFFAHISTGIQAPDTTTKKRPSAAKDAQVRPTTNSFKTAWENVNVTSRAREVRRKESREYKFATTWTAIAIEPVHGETHCYKRIGIATGSTREVPDRSMADAWFDSFDTKQWIDIV</sequence>
<organism evidence="2 3">
    <name type="scientific">Exophiala viscosa</name>
    <dbReference type="NCBI Taxonomy" id="2486360"/>
    <lineage>
        <taxon>Eukaryota</taxon>
        <taxon>Fungi</taxon>
        <taxon>Dikarya</taxon>
        <taxon>Ascomycota</taxon>
        <taxon>Pezizomycotina</taxon>
        <taxon>Eurotiomycetes</taxon>
        <taxon>Chaetothyriomycetidae</taxon>
        <taxon>Chaetothyriales</taxon>
        <taxon>Herpotrichiellaceae</taxon>
        <taxon>Exophiala</taxon>
    </lineage>
</organism>
<dbReference type="EMBL" id="MU404355">
    <property type="protein sequence ID" value="KAI1611958.1"/>
    <property type="molecule type" value="Genomic_DNA"/>
</dbReference>
<reference evidence="2" key="1">
    <citation type="journal article" date="2022" name="bioRxiv">
        <title>Deciphering the potential niche of two novel black yeast fungi from a biological soil crust based on their genomes, phenotypes, and melanin regulation.</title>
        <authorList>
            <consortium name="DOE Joint Genome Institute"/>
            <person name="Carr E.C."/>
            <person name="Barton Q."/>
            <person name="Grambo S."/>
            <person name="Sullivan M."/>
            <person name="Renfro C.M."/>
            <person name="Kuo A."/>
            <person name="Pangilinan J."/>
            <person name="Lipzen A."/>
            <person name="Keymanesh K."/>
            <person name="Savage E."/>
            <person name="Barry K."/>
            <person name="Grigoriev I.V."/>
            <person name="Riekhof W.R."/>
            <person name="Harris S.S."/>
        </authorList>
    </citation>
    <scope>NUCLEOTIDE SEQUENCE</scope>
    <source>
        <strain evidence="2">JF 03-4F</strain>
    </source>
</reference>
<dbReference type="PANTHER" id="PTHR33112">
    <property type="entry name" value="DOMAIN PROTEIN, PUTATIVE-RELATED"/>
    <property type="match status" value="1"/>
</dbReference>
<evidence type="ECO:0000259" key="1">
    <source>
        <dbReference type="Pfam" id="PF06985"/>
    </source>
</evidence>
<dbReference type="InterPro" id="IPR010730">
    <property type="entry name" value="HET"/>
</dbReference>
<evidence type="ECO:0000313" key="3">
    <source>
        <dbReference type="Proteomes" id="UP001203852"/>
    </source>
</evidence>
<dbReference type="Pfam" id="PF06985">
    <property type="entry name" value="HET"/>
    <property type="match status" value="1"/>
</dbReference>
<accession>A0AAN6DUY0</accession>
<feature type="domain" description="Heterokaryon incompatibility" evidence="1">
    <location>
        <begin position="185"/>
        <end position="289"/>
    </location>
</feature>
<name>A0AAN6DUY0_9EURO</name>
<protein>
    <recommendedName>
        <fullName evidence="1">Heterokaryon incompatibility domain-containing protein</fullName>
    </recommendedName>
</protein>
<comment type="caution">
    <text evidence="2">The sequence shown here is derived from an EMBL/GenBank/DDBJ whole genome shotgun (WGS) entry which is preliminary data.</text>
</comment>